<evidence type="ECO:0000313" key="1">
    <source>
        <dbReference type="EMBL" id="MDX5038977.1"/>
    </source>
</evidence>
<name>A0AAW9DKT6_STRSU</name>
<dbReference type="EMBL" id="JAWWZK010000219">
    <property type="protein sequence ID" value="MDX5038977.1"/>
    <property type="molecule type" value="Genomic_DNA"/>
</dbReference>
<proteinExistence type="predicted"/>
<comment type="caution">
    <text evidence="1">The sequence shown here is derived from an EMBL/GenBank/DDBJ whole genome shotgun (WGS) entry which is preliminary data.</text>
</comment>
<sequence>MYANALLLTIVGLQLTDYEVRKKLFLGLTILSTIIGVGFTWDQYNQAVNDQYNKAEFLQDMLHTTLYGTTEELRASLHSKNLGEFVQLAQKSTPDYVPVLSEKEENVRAVNEAKSRYDRYRDQIILPNQQFNKQVFGDSLKISWSANQSEEIQIPIVIYRDS</sequence>
<protein>
    <submittedName>
        <fullName evidence="1">Uncharacterized protein</fullName>
    </submittedName>
</protein>
<organism evidence="1 2">
    <name type="scientific">Streptococcus suis</name>
    <dbReference type="NCBI Taxonomy" id="1307"/>
    <lineage>
        <taxon>Bacteria</taxon>
        <taxon>Bacillati</taxon>
        <taxon>Bacillota</taxon>
        <taxon>Bacilli</taxon>
        <taxon>Lactobacillales</taxon>
        <taxon>Streptococcaceae</taxon>
        <taxon>Streptococcus</taxon>
    </lineage>
</organism>
<dbReference type="AlphaFoldDB" id="A0AAW9DKT6"/>
<dbReference type="Proteomes" id="UP001270004">
    <property type="component" value="Unassembled WGS sequence"/>
</dbReference>
<evidence type="ECO:0000313" key="2">
    <source>
        <dbReference type="Proteomes" id="UP001270004"/>
    </source>
</evidence>
<accession>A0AAW9DKT6</accession>
<reference evidence="1" key="1">
    <citation type="submission" date="2023-11" db="EMBL/GenBank/DDBJ databases">
        <title>Antimicrobial resistance in invasive Streptococcus suis isolated in Spain and the associated genetic mechanisms.</title>
        <authorList>
            <person name="Uruen C."/>
            <person name="Arenas J.A."/>
        </authorList>
    </citation>
    <scope>NUCLEOTIDE SEQUENCE</scope>
    <source>
        <strain evidence="1">Ss_70</strain>
    </source>
</reference>
<feature type="non-terminal residue" evidence="1">
    <location>
        <position position="162"/>
    </location>
</feature>
<gene>
    <name evidence="1" type="ORF">SHY70_12000</name>
</gene>